<dbReference type="AlphaFoldDB" id="A0A0A9U5I5"/>
<name>A0A0A9U5I5_ARUDO</name>
<dbReference type="EMBL" id="GBRH01280651">
    <property type="protein sequence ID" value="JAD17244.1"/>
    <property type="molecule type" value="Transcribed_RNA"/>
</dbReference>
<proteinExistence type="predicted"/>
<protein>
    <submittedName>
        <fullName evidence="1">Uncharacterized protein</fullName>
    </submittedName>
</protein>
<sequence>MTNSAESIIRLSHGWILHVAIRRLIARETTKG</sequence>
<evidence type="ECO:0000313" key="1">
    <source>
        <dbReference type="EMBL" id="JAD17244.1"/>
    </source>
</evidence>
<organism evidence="1">
    <name type="scientific">Arundo donax</name>
    <name type="common">Giant reed</name>
    <name type="synonym">Donax arundinaceus</name>
    <dbReference type="NCBI Taxonomy" id="35708"/>
    <lineage>
        <taxon>Eukaryota</taxon>
        <taxon>Viridiplantae</taxon>
        <taxon>Streptophyta</taxon>
        <taxon>Embryophyta</taxon>
        <taxon>Tracheophyta</taxon>
        <taxon>Spermatophyta</taxon>
        <taxon>Magnoliopsida</taxon>
        <taxon>Liliopsida</taxon>
        <taxon>Poales</taxon>
        <taxon>Poaceae</taxon>
        <taxon>PACMAD clade</taxon>
        <taxon>Arundinoideae</taxon>
        <taxon>Arundineae</taxon>
        <taxon>Arundo</taxon>
    </lineage>
</organism>
<reference evidence="1" key="2">
    <citation type="journal article" date="2015" name="Data Brief">
        <title>Shoot transcriptome of the giant reed, Arundo donax.</title>
        <authorList>
            <person name="Barrero R.A."/>
            <person name="Guerrero F.D."/>
            <person name="Moolhuijzen P."/>
            <person name="Goolsby J.A."/>
            <person name="Tidwell J."/>
            <person name="Bellgard S.E."/>
            <person name="Bellgard M.I."/>
        </authorList>
    </citation>
    <scope>NUCLEOTIDE SEQUENCE</scope>
    <source>
        <tissue evidence="1">Shoot tissue taken approximately 20 cm above the soil surface</tissue>
    </source>
</reference>
<reference evidence="1" key="1">
    <citation type="submission" date="2014-09" db="EMBL/GenBank/DDBJ databases">
        <authorList>
            <person name="Magalhaes I.L.F."/>
            <person name="Oliveira U."/>
            <person name="Santos F.R."/>
            <person name="Vidigal T.H.D.A."/>
            <person name="Brescovit A.D."/>
            <person name="Santos A.J."/>
        </authorList>
    </citation>
    <scope>NUCLEOTIDE SEQUENCE</scope>
    <source>
        <tissue evidence="1">Shoot tissue taken approximately 20 cm above the soil surface</tissue>
    </source>
</reference>
<accession>A0A0A9U5I5</accession>